<keyword evidence="1" id="KW-0812">Transmembrane</keyword>
<accession>A0A815QD14</accession>
<dbReference type="EMBL" id="CAJNOM010000481">
    <property type="protein sequence ID" value="CAF1461677.1"/>
    <property type="molecule type" value="Genomic_DNA"/>
</dbReference>
<protein>
    <submittedName>
        <fullName evidence="2">Uncharacterized protein</fullName>
    </submittedName>
</protein>
<proteinExistence type="predicted"/>
<reference evidence="2" key="1">
    <citation type="submission" date="2021-02" db="EMBL/GenBank/DDBJ databases">
        <authorList>
            <person name="Nowell W R."/>
        </authorList>
    </citation>
    <scope>NUCLEOTIDE SEQUENCE</scope>
</reference>
<feature type="transmembrane region" description="Helical" evidence="1">
    <location>
        <begin position="300"/>
        <end position="326"/>
    </location>
</feature>
<keyword evidence="1" id="KW-1133">Transmembrane helix</keyword>
<evidence type="ECO:0000313" key="2">
    <source>
        <dbReference type="EMBL" id="CAF1461677.1"/>
    </source>
</evidence>
<evidence type="ECO:0000313" key="3">
    <source>
        <dbReference type="Proteomes" id="UP000663832"/>
    </source>
</evidence>
<name>A0A815QD14_9BILA</name>
<organism evidence="2 3">
    <name type="scientific">Adineta steineri</name>
    <dbReference type="NCBI Taxonomy" id="433720"/>
    <lineage>
        <taxon>Eukaryota</taxon>
        <taxon>Metazoa</taxon>
        <taxon>Spiralia</taxon>
        <taxon>Gnathifera</taxon>
        <taxon>Rotifera</taxon>
        <taxon>Eurotatoria</taxon>
        <taxon>Bdelloidea</taxon>
        <taxon>Adinetida</taxon>
        <taxon>Adinetidae</taxon>
        <taxon>Adineta</taxon>
    </lineage>
</organism>
<dbReference type="Proteomes" id="UP000663832">
    <property type="component" value="Unassembled WGS sequence"/>
</dbReference>
<gene>
    <name evidence="2" type="ORF">QVE165_LOCUS40984</name>
</gene>
<evidence type="ECO:0000256" key="1">
    <source>
        <dbReference type="SAM" id="Phobius"/>
    </source>
</evidence>
<comment type="caution">
    <text evidence="2">The sequence shown here is derived from an EMBL/GenBank/DDBJ whole genome shotgun (WGS) entry which is preliminary data.</text>
</comment>
<dbReference type="AlphaFoldDB" id="A0A815QD14"/>
<sequence>MIIIVIVVVGFGENTSCTPKKLILLSNCSFRNINSYNYSSYLFMNQTTNDNRILSMTVPYSLNRNQDDDFHITIITHNKSLKPLIRFNLNMIECSNKNSLLNWTSLESSSTLHGEFLRTSFIDKNLMYLQSGNTYLKNLTAIDCLTKTMYRTDEQELFQLDLRIESTLNDYCSNENLCYPEENYQCNLIKHRCICRQPLQSYSIKESFSICVQAVDNIDQCTMINKRCLQWCHQNNSTTKCLCPKEISKKKISYNNQAYCESRTGGICNSFIQCPLENLCIHGTCQHINNEFYQSVSMNIATISIIVSCLIIFMISAILGIGIYILRRQRWKKHYHSPISSVCAKQQQMTVPAISDYDNITYGAFRANIQLSSSDDNDSSPMTTSDDCSYEPKIVYLGGEQQLTAIFA</sequence>
<keyword evidence="3" id="KW-1185">Reference proteome</keyword>
<dbReference type="OrthoDB" id="9991620at2759"/>
<keyword evidence="1" id="KW-0472">Membrane</keyword>